<feature type="domain" description="CBS" evidence="3">
    <location>
        <begin position="7"/>
        <end position="66"/>
    </location>
</feature>
<dbReference type="PANTHER" id="PTHR43080">
    <property type="entry name" value="CBS DOMAIN-CONTAINING PROTEIN CBSX3, MITOCHONDRIAL"/>
    <property type="match status" value="1"/>
</dbReference>
<dbReference type="InterPro" id="IPR051257">
    <property type="entry name" value="Diverse_CBS-Domain"/>
</dbReference>
<dbReference type="InterPro" id="IPR000644">
    <property type="entry name" value="CBS_dom"/>
</dbReference>
<comment type="caution">
    <text evidence="4">The sequence shown here is derived from an EMBL/GenBank/DDBJ whole genome shotgun (WGS) entry which is preliminary data.</text>
</comment>
<dbReference type="PANTHER" id="PTHR43080:SF26">
    <property type="entry name" value="REGULATORY PROTEIN"/>
    <property type="match status" value="1"/>
</dbReference>
<dbReference type="CDD" id="cd09834">
    <property type="entry name" value="CBS_pair_bac"/>
    <property type="match status" value="1"/>
</dbReference>
<dbReference type="Pfam" id="PF00571">
    <property type="entry name" value="CBS"/>
    <property type="match status" value="1"/>
</dbReference>
<dbReference type="EMBL" id="SLUM01000001">
    <property type="protein sequence ID" value="TCL61597.1"/>
    <property type="molecule type" value="Genomic_DNA"/>
</dbReference>
<sequence length="152" mass="17451">MNLLFFLTPKQDVAFLYEDFTLRQALEKMEYHRYSSIPVLNRVGEYVGTMTEGDLLWAIKNQGIDLDDAEDIPLSSIPRKRDYKPVAVTTQMDELVAAAMTQNFVPVLDDKKSFIGLVKRNAIIQYCYDRYRAVAPMLDGQKTGKSSERKVF</sequence>
<evidence type="ECO:0000256" key="2">
    <source>
        <dbReference type="PROSITE-ProRule" id="PRU00703"/>
    </source>
</evidence>
<dbReference type="SMART" id="SM00116">
    <property type="entry name" value="CBS"/>
    <property type="match status" value="1"/>
</dbReference>
<organism evidence="4 5">
    <name type="scientific">Allofournierella massiliensis</name>
    <dbReference type="NCBI Taxonomy" id="1650663"/>
    <lineage>
        <taxon>Bacteria</taxon>
        <taxon>Bacillati</taxon>
        <taxon>Bacillota</taxon>
        <taxon>Clostridia</taxon>
        <taxon>Eubacteriales</taxon>
        <taxon>Oscillospiraceae</taxon>
        <taxon>Allofournierella</taxon>
    </lineage>
</organism>
<dbReference type="RefSeq" id="WP_058964068.1">
    <property type="nucleotide sequence ID" value="NZ_CABKVM010000016.1"/>
</dbReference>
<protein>
    <submittedName>
        <fullName evidence="4">CBS domain-containing protein</fullName>
    </submittedName>
</protein>
<evidence type="ECO:0000313" key="5">
    <source>
        <dbReference type="Proteomes" id="UP000295184"/>
    </source>
</evidence>
<dbReference type="OrthoDB" id="384703at2"/>
<accession>A0A4V2QCT6</accession>
<evidence type="ECO:0000313" key="4">
    <source>
        <dbReference type="EMBL" id="TCL61597.1"/>
    </source>
</evidence>
<dbReference type="SUPFAM" id="SSF54631">
    <property type="entry name" value="CBS-domain pair"/>
    <property type="match status" value="1"/>
</dbReference>
<evidence type="ECO:0000256" key="1">
    <source>
        <dbReference type="ARBA" id="ARBA00023122"/>
    </source>
</evidence>
<dbReference type="InterPro" id="IPR046342">
    <property type="entry name" value="CBS_dom_sf"/>
</dbReference>
<proteinExistence type="predicted"/>
<dbReference type="PROSITE" id="PS51371">
    <property type="entry name" value="CBS"/>
    <property type="match status" value="1"/>
</dbReference>
<dbReference type="AlphaFoldDB" id="A0A4V2QCT6"/>
<gene>
    <name evidence="4" type="ORF">EDD77_10151</name>
</gene>
<dbReference type="STRING" id="1650663.GCA_001486665_01649"/>
<dbReference type="GeneID" id="97382656"/>
<keyword evidence="1 2" id="KW-0129">CBS domain</keyword>
<dbReference type="Gene3D" id="3.10.580.10">
    <property type="entry name" value="CBS-domain"/>
    <property type="match status" value="1"/>
</dbReference>
<reference evidence="4 5" key="1">
    <citation type="submission" date="2019-03" db="EMBL/GenBank/DDBJ databases">
        <title>Genomic Encyclopedia of Type Strains, Phase IV (KMG-IV): sequencing the most valuable type-strain genomes for metagenomic binning, comparative biology and taxonomic classification.</title>
        <authorList>
            <person name="Goeker M."/>
        </authorList>
    </citation>
    <scope>NUCLEOTIDE SEQUENCE [LARGE SCALE GENOMIC DNA]</scope>
    <source>
        <strain evidence="4 5">DSM 100451</strain>
    </source>
</reference>
<name>A0A4V2QCT6_9FIRM</name>
<dbReference type="Proteomes" id="UP000295184">
    <property type="component" value="Unassembled WGS sequence"/>
</dbReference>
<evidence type="ECO:0000259" key="3">
    <source>
        <dbReference type="PROSITE" id="PS51371"/>
    </source>
</evidence>